<organism evidence="2 3">
    <name type="scientific">Telmatocola sphagniphila</name>
    <dbReference type="NCBI Taxonomy" id="1123043"/>
    <lineage>
        <taxon>Bacteria</taxon>
        <taxon>Pseudomonadati</taxon>
        <taxon>Planctomycetota</taxon>
        <taxon>Planctomycetia</taxon>
        <taxon>Gemmatales</taxon>
        <taxon>Gemmataceae</taxon>
    </lineage>
</organism>
<dbReference type="RefSeq" id="WP_213495352.1">
    <property type="nucleotide sequence ID" value="NZ_CP074694.1"/>
</dbReference>
<dbReference type="EMBL" id="CP074694">
    <property type="protein sequence ID" value="QVL31463.1"/>
    <property type="molecule type" value="Genomic_DNA"/>
</dbReference>
<keyword evidence="1" id="KW-0732">Signal</keyword>
<feature type="chain" id="PRO_5034439212" description="Tetratricopeptide repeat protein" evidence="1">
    <location>
        <begin position="23"/>
        <end position="604"/>
    </location>
</feature>
<dbReference type="Gene3D" id="1.25.40.10">
    <property type="entry name" value="Tetratricopeptide repeat domain"/>
    <property type="match status" value="1"/>
</dbReference>
<evidence type="ECO:0000313" key="3">
    <source>
        <dbReference type="Proteomes" id="UP000676194"/>
    </source>
</evidence>
<proteinExistence type="predicted"/>
<gene>
    <name evidence="2" type="ORF">KIH39_21840</name>
</gene>
<evidence type="ECO:0008006" key="4">
    <source>
        <dbReference type="Google" id="ProtNLM"/>
    </source>
</evidence>
<keyword evidence="3" id="KW-1185">Reference proteome</keyword>
<sequence>MKKASLCLVLLCCLGFFCPLPAQSPAADSAKKSDSNAFDAKSVYLELFKSGKLFDKREYKTVRAAVCKAFEQAHRVDIKEGLGKDAEAMNEWFAKNVDIKEEFYTALDENYDDLIQAISLFRNMWKANPEAVKNYPNLAIAVAVVWDKPGEDLYDYRGHQVRTHSLLPAGVNKITALENFKYFVDQAKAIQAKEPAIRIQFLPWEFQVYLVDTRTPIQEREWAVQNYLPKRQLIGKAYFDCKYDTEMLQSGGEVCKLAGKPYTLESLKNYGGVCAMQADFAARVAKSLAVPAAYVGGESATLDLHAWVMYVQVTGVQKDKVNFLLESEGRYGTDNYYTGNLKDPQTGQQILDRDMERRLSAVAQDRVGKRLSDLNMRIYQVLLDELKAQKKRIAFLDANLKLCHYNEGAWLEFAEMVKSGDLSNSSDLKSAVLSHWNSMLVNFAKYPDFTWKVSPDLALINKETKPERNSMYKRLIDLYEKGNRPDLACDARLKLAEFQQEDKQYSQAAVGLNQTIQKFPNEGRYIPKLMKALNEACGKYPEGKAYLTKAYINLVTNIKPKRGAEPTKYALAMYKEAVEFLEKDKKNDQIVKQIRNQMNQLSGR</sequence>
<dbReference type="KEGG" id="tsph:KIH39_21840"/>
<reference evidence="2" key="1">
    <citation type="submission" date="2021-05" db="EMBL/GenBank/DDBJ databases">
        <title>Complete genome sequence of the cellulolytic planctomycete Telmatocola sphagniphila SP2T and characterization of the first cellulase from planctomycetes.</title>
        <authorList>
            <person name="Rakitin A.L."/>
            <person name="Beletsky A.V."/>
            <person name="Naumoff D.G."/>
            <person name="Kulichevskaya I.S."/>
            <person name="Mardanov A.V."/>
            <person name="Ravin N.V."/>
            <person name="Dedysh S.N."/>
        </authorList>
    </citation>
    <scope>NUCLEOTIDE SEQUENCE</scope>
    <source>
        <strain evidence="2">SP2T</strain>
    </source>
</reference>
<feature type="signal peptide" evidence="1">
    <location>
        <begin position="1"/>
        <end position="22"/>
    </location>
</feature>
<protein>
    <recommendedName>
        <fullName evidence="4">Tetratricopeptide repeat protein</fullName>
    </recommendedName>
</protein>
<dbReference type="AlphaFoldDB" id="A0A8E6EXB2"/>
<evidence type="ECO:0000313" key="2">
    <source>
        <dbReference type="EMBL" id="QVL31463.1"/>
    </source>
</evidence>
<accession>A0A8E6EXB2</accession>
<dbReference type="InterPro" id="IPR011990">
    <property type="entry name" value="TPR-like_helical_dom_sf"/>
</dbReference>
<dbReference type="Proteomes" id="UP000676194">
    <property type="component" value="Chromosome"/>
</dbReference>
<name>A0A8E6EXB2_9BACT</name>
<dbReference type="SUPFAM" id="SSF48452">
    <property type="entry name" value="TPR-like"/>
    <property type="match status" value="1"/>
</dbReference>
<evidence type="ECO:0000256" key="1">
    <source>
        <dbReference type="SAM" id="SignalP"/>
    </source>
</evidence>